<sequence>MREIPVLLTLTISTREPIELGDFVGQFVSLGNEFARYLKEDHPDLKSDNEFFIKDIRAGSIVAELIPAFALAAPFISQIDQIMIVEDFVRRWGNRISGLVAGTPELLPDTKSELKDFTSAVAAIAKDPNASATLEAATFEDGKRNIRASFRFTTTEARQAEKSIQIRRIEIEAKASETFSRVLMVFTRSDINDANIGKPSGEKVKIQEISDKPVSLVYASEMAEQQIKKEVREADDNIFKKGFIVDVSVKYHGDKAAAYALMHVHSVIDLPDE</sequence>
<proteinExistence type="predicted"/>
<evidence type="ECO:0000313" key="2">
    <source>
        <dbReference type="Proteomes" id="UP000077098"/>
    </source>
</evidence>
<reference evidence="1 2" key="1">
    <citation type="submission" date="2016-05" db="EMBL/GenBank/DDBJ databases">
        <authorList>
            <person name="Lavstsen T."/>
            <person name="Jespersen J.S."/>
        </authorList>
    </citation>
    <scope>NUCLEOTIDE SEQUENCE [LARGE SCALE GENOMIC DNA]</scope>
    <source>
        <strain evidence="1 2">KCJ1736</strain>
    </source>
</reference>
<evidence type="ECO:0000313" key="1">
    <source>
        <dbReference type="EMBL" id="OAE40741.1"/>
    </source>
</evidence>
<accession>A0A176X2T9</accession>
<dbReference type="RefSeq" id="WP_063950488.1">
    <property type="nucleotide sequence ID" value="NZ_LXPS01000036.1"/>
</dbReference>
<name>A0A176X2T9_AGRTU</name>
<dbReference type="Proteomes" id="UP000077098">
    <property type="component" value="Unassembled WGS sequence"/>
</dbReference>
<dbReference type="AlphaFoldDB" id="A0A176X2T9"/>
<gene>
    <name evidence="1" type="ORF">A7J57_10835</name>
</gene>
<dbReference type="EMBL" id="LXPS01000036">
    <property type="protein sequence ID" value="OAE40741.1"/>
    <property type="molecule type" value="Genomic_DNA"/>
</dbReference>
<comment type="caution">
    <text evidence="1">The sequence shown here is derived from an EMBL/GenBank/DDBJ whole genome shotgun (WGS) entry which is preliminary data.</text>
</comment>
<organism evidence="1 2">
    <name type="scientific">Agrobacterium tumefaciens</name>
    <dbReference type="NCBI Taxonomy" id="358"/>
    <lineage>
        <taxon>Bacteria</taxon>
        <taxon>Pseudomonadati</taxon>
        <taxon>Pseudomonadota</taxon>
        <taxon>Alphaproteobacteria</taxon>
        <taxon>Hyphomicrobiales</taxon>
        <taxon>Rhizobiaceae</taxon>
        <taxon>Rhizobium/Agrobacterium group</taxon>
        <taxon>Agrobacterium</taxon>
        <taxon>Agrobacterium tumefaciens complex</taxon>
    </lineage>
</organism>
<protein>
    <submittedName>
        <fullName evidence="1">Uncharacterized protein</fullName>
    </submittedName>
</protein>